<dbReference type="RefSeq" id="WP_057892655.1">
    <property type="nucleotide sequence ID" value="NZ_AZFV01000023.1"/>
</dbReference>
<sequence length="203" mass="23118">MNNIKKARLSKGISQTKLANILNISKQSVSAYENDSREPKLSTWKKMSTALDVSIGYLQGVSDIKDPEILESFDKFINTQKYDPKSDSFLINRKESLNVLNEISTNTFLKTAQAILSPETTDQKYVDIANNLSNRVSINEINTILKDVFCLLLDSASGDKKAKKYEDKIVELTERYDGSYEFIKQDMEIDKEIEKNKKNNSDI</sequence>
<evidence type="ECO:0000256" key="1">
    <source>
        <dbReference type="ARBA" id="ARBA00023125"/>
    </source>
</evidence>
<keyword evidence="1" id="KW-0238">DNA-binding</keyword>
<dbReference type="PROSITE" id="PS50943">
    <property type="entry name" value="HTH_CROC1"/>
    <property type="match status" value="1"/>
</dbReference>
<dbReference type="SMART" id="SM00530">
    <property type="entry name" value="HTH_XRE"/>
    <property type="match status" value="1"/>
</dbReference>
<dbReference type="EMBL" id="AZFV01000023">
    <property type="protein sequence ID" value="KRM15386.1"/>
    <property type="molecule type" value="Genomic_DNA"/>
</dbReference>
<dbReference type="CDD" id="cd00093">
    <property type="entry name" value="HTH_XRE"/>
    <property type="match status" value="1"/>
</dbReference>
<dbReference type="PANTHER" id="PTHR46558">
    <property type="entry name" value="TRACRIPTIONAL REGULATORY PROTEIN-RELATED-RELATED"/>
    <property type="match status" value="1"/>
</dbReference>
<name>A0A0R1WBM8_9LACO</name>
<dbReference type="AlphaFoldDB" id="A0A0R1WBM8"/>
<dbReference type="GO" id="GO:0003677">
    <property type="term" value="F:DNA binding"/>
    <property type="evidence" value="ECO:0007669"/>
    <property type="project" value="UniProtKB-KW"/>
</dbReference>
<proteinExistence type="predicted"/>
<evidence type="ECO:0000313" key="3">
    <source>
        <dbReference type="EMBL" id="KRM15386.1"/>
    </source>
</evidence>
<comment type="caution">
    <text evidence="3">The sequence shown here is derived from an EMBL/GenBank/DDBJ whole genome shotgun (WGS) entry which is preliminary data.</text>
</comment>
<dbReference type="STRING" id="1423774.FD31_GL001239"/>
<organism evidence="3 4">
    <name type="scientific">Companilactobacillus nantensis DSM 16982</name>
    <dbReference type="NCBI Taxonomy" id="1423774"/>
    <lineage>
        <taxon>Bacteria</taxon>
        <taxon>Bacillati</taxon>
        <taxon>Bacillota</taxon>
        <taxon>Bacilli</taxon>
        <taxon>Lactobacillales</taxon>
        <taxon>Lactobacillaceae</taxon>
        <taxon>Companilactobacillus</taxon>
    </lineage>
</organism>
<dbReference type="Pfam" id="PF01381">
    <property type="entry name" value="HTH_3"/>
    <property type="match status" value="1"/>
</dbReference>
<dbReference type="InterPro" id="IPR001387">
    <property type="entry name" value="Cro/C1-type_HTH"/>
</dbReference>
<protein>
    <recommendedName>
        <fullName evidence="2">HTH cro/C1-type domain-containing protein</fullName>
    </recommendedName>
</protein>
<reference evidence="3 4" key="1">
    <citation type="journal article" date="2015" name="Genome Announc.">
        <title>Expanding the biotechnology potential of lactobacilli through comparative genomics of 213 strains and associated genera.</title>
        <authorList>
            <person name="Sun Z."/>
            <person name="Harris H.M."/>
            <person name="McCann A."/>
            <person name="Guo C."/>
            <person name="Argimon S."/>
            <person name="Zhang W."/>
            <person name="Yang X."/>
            <person name="Jeffery I.B."/>
            <person name="Cooney J.C."/>
            <person name="Kagawa T.F."/>
            <person name="Liu W."/>
            <person name="Song Y."/>
            <person name="Salvetti E."/>
            <person name="Wrobel A."/>
            <person name="Rasinkangas P."/>
            <person name="Parkhill J."/>
            <person name="Rea M.C."/>
            <person name="O'Sullivan O."/>
            <person name="Ritari J."/>
            <person name="Douillard F.P."/>
            <person name="Paul Ross R."/>
            <person name="Yang R."/>
            <person name="Briner A.E."/>
            <person name="Felis G.E."/>
            <person name="de Vos W.M."/>
            <person name="Barrangou R."/>
            <person name="Klaenhammer T.R."/>
            <person name="Caufield P.W."/>
            <person name="Cui Y."/>
            <person name="Zhang H."/>
            <person name="O'Toole P.W."/>
        </authorList>
    </citation>
    <scope>NUCLEOTIDE SEQUENCE [LARGE SCALE GENOMIC DNA]</scope>
    <source>
        <strain evidence="3 4">DSM 16982</strain>
    </source>
</reference>
<dbReference type="SUPFAM" id="SSF47413">
    <property type="entry name" value="lambda repressor-like DNA-binding domains"/>
    <property type="match status" value="1"/>
</dbReference>
<evidence type="ECO:0000259" key="2">
    <source>
        <dbReference type="PROSITE" id="PS50943"/>
    </source>
</evidence>
<keyword evidence="4" id="KW-1185">Reference proteome</keyword>
<evidence type="ECO:0000313" key="4">
    <source>
        <dbReference type="Proteomes" id="UP000051302"/>
    </source>
</evidence>
<accession>A0A0R1WBM8</accession>
<dbReference type="Gene3D" id="1.10.260.40">
    <property type="entry name" value="lambda repressor-like DNA-binding domains"/>
    <property type="match status" value="1"/>
</dbReference>
<dbReference type="Proteomes" id="UP000051302">
    <property type="component" value="Unassembled WGS sequence"/>
</dbReference>
<dbReference type="PANTHER" id="PTHR46558:SF11">
    <property type="entry name" value="HTH-TYPE TRANSCRIPTIONAL REGULATOR XRE"/>
    <property type="match status" value="1"/>
</dbReference>
<dbReference type="PATRIC" id="fig|1423774.3.peg.1288"/>
<dbReference type="InterPro" id="IPR010982">
    <property type="entry name" value="Lambda_DNA-bd_dom_sf"/>
</dbReference>
<feature type="domain" description="HTH cro/C1-type" evidence="2">
    <location>
        <begin position="4"/>
        <end position="58"/>
    </location>
</feature>
<gene>
    <name evidence="3" type="ORF">FD31_GL001239</name>
</gene>